<dbReference type="InterPro" id="IPR036703">
    <property type="entry name" value="MOB_kinase_act_sf"/>
</dbReference>
<sequence>MNFPALSASSRVRKTRKHAAEGLKEYELSKKATATIGSGNLRKAVMLPEGEDYNEWLAANIVDLFNQICMLYGTIAEFCTPEKCSVMSAGSKYEYYWTDANKKPMKCSAPQYVDYLLSSVQVQLDDESLFPSKIGVPFPSNFLQVAQTIMKRLFRIYAHIYYQHFDDVERLKEEPHFNTSFKFFTLFVQEFNLIEHRDLQPLQDIIDKLVC</sequence>
<dbReference type="Pfam" id="PF03637">
    <property type="entry name" value="Mob1_phocein"/>
    <property type="match status" value="1"/>
</dbReference>
<feature type="binding site" evidence="1">
    <location>
        <position position="164"/>
    </location>
    <ligand>
        <name>Zn(2+)</name>
        <dbReference type="ChEBI" id="CHEBI:29105"/>
    </ligand>
</feature>
<dbReference type="AlphaFoldDB" id="A0A183IVA6"/>
<name>A0A183IVA6_9BILA</name>
<keyword evidence="1" id="KW-0862">Zinc</keyword>
<dbReference type="Gene3D" id="1.20.140.30">
    <property type="entry name" value="MOB kinase activator"/>
    <property type="match status" value="1"/>
</dbReference>
<accession>A0A183IVA6</accession>
<proteinExistence type="predicted"/>
<evidence type="ECO:0000256" key="1">
    <source>
        <dbReference type="PIRSR" id="PIRSR605301-1"/>
    </source>
</evidence>
<reference evidence="2 3" key="2">
    <citation type="submission" date="2018-11" db="EMBL/GenBank/DDBJ databases">
        <authorList>
            <consortium name="Pathogen Informatics"/>
        </authorList>
    </citation>
    <scope>NUCLEOTIDE SEQUENCE [LARGE SCALE GENOMIC DNA]</scope>
</reference>
<gene>
    <name evidence="2" type="ORF">SBAD_LOCUS7553</name>
</gene>
<dbReference type="SUPFAM" id="SSF101152">
    <property type="entry name" value="Mob1/phocein"/>
    <property type="match status" value="1"/>
</dbReference>
<feature type="binding site" evidence="1">
    <location>
        <position position="79"/>
    </location>
    <ligand>
        <name>Zn(2+)</name>
        <dbReference type="ChEBI" id="CHEBI:29105"/>
    </ligand>
</feature>
<evidence type="ECO:0000313" key="4">
    <source>
        <dbReference type="WBParaSite" id="SBAD_0000784101-mRNA-1"/>
    </source>
</evidence>
<dbReference type="FunFam" id="1.20.140.30:FF:000001">
    <property type="entry name" value="MOB kinase activator 1A"/>
    <property type="match status" value="1"/>
</dbReference>
<dbReference type="WBParaSite" id="SBAD_0000784101-mRNA-1">
    <property type="protein sequence ID" value="SBAD_0000784101-mRNA-1"/>
    <property type="gene ID" value="SBAD_0000784101"/>
</dbReference>
<protein>
    <submittedName>
        <fullName evidence="4">MOB kinase activator-like 1</fullName>
    </submittedName>
</protein>
<dbReference type="InterPro" id="IPR005301">
    <property type="entry name" value="MOB_kinase_act_fam"/>
</dbReference>
<keyword evidence="3" id="KW-1185">Reference proteome</keyword>
<evidence type="ECO:0000313" key="3">
    <source>
        <dbReference type="Proteomes" id="UP000270296"/>
    </source>
</evidence>
<keyword evidence="1" id="KW-0479">Metal-binding</keyword>
<dbReference type="Proteomes" id="UP000270296">
    <property type="component" value="Unassembled WGS sequence"/>
</dbReference>
<dbReference type="EMBL" id="UZAM01010731">
    <property type="protein sequence ID" value="VDP13489.1"/>
    <property type="molecule type" value="Genomic_DNA"/>
</dbReference>
<feature type="binding site" evidence="1">
    <location>
        <position position="84"/>
    </location>
    <ligand>
        <name>Zn(2+)</name>
        <dbReference type="ChEBI" id="CHEBI:29105"/>
    </ligand>
</feature>
<feature type="binding site" evidence="1">
    <location>
        <position position="159"/>
    </location>
    <ligand>
        <name>Zn(2+)</name>
        <dbReference type="ChEBI" id="CHEBI:29105"/>
    </ligand>
</feature>
<reference evidence="4" key="1">
    <citation type="submission" date="2016-06" db="UniProtKB">
        <authorList>
            <consortium name="WormBaseParasite"/>
        </authorList>
    </citation>
    <scope>IDENTIFICATION</scope>
</reference>
<evidence type="ECO:0000313" key="2">
    <source>
        <dbReference type="EMBL" id="VDP13489.1"/>
    </source>
</evidence>
<dbReference type="SMART" id="SM01388">
    <property type="entry name" value="Mob1_phocein"/>
    <property type="match status" value="1"/>
</dbReference>
<dbReference type="PANTHER" id="PTHR22599">
    <property type="entry name" value="MPS ONE BINDER KINASE ACTIVATOR-LIKE MOB"/>
    <property type="match status" value="1"/>
</dbReference>
<organism evidence="4">
    <name type="scientific">Soboliphyme baturini</name>
    <dbReference type="NCBI Taxonomy" id="241478"/>
    <lineage>
        <taxon>Eukaryota</taxon>
        <taxon>Metazoa</taxon>
        <taxon>Ecdysozoa</taxon>
        <taxon>Nematoda</taxon>
        <taxon>Enoplea</taxon>
        <taxon>Dorylaimia</taxon>
        <taxon>Dioctophymatida</taxon>
        <taxon>Dioctophymatoidea</taxon>
        <taxon>Soboliphymatidae</taxon>
        <taxon>Soboliphyme</taxon>
    </lineage>
</organism>
<dbReference type="OrthoDB" id="8170117at2759"/>